<feature type="chain" id="PRO_5047173038" description="Carbohydrate esterase 2 N-terminal domain-containing protein" evidence="1">
    <location>
        <begin position="25"/>
        <end position="364"/>
    </location>
</feature>
<dbReference type="PANTHER" id="PTHR37834:SF2">
    <property type="entry name" value="ESTERASE, SGNH HYDROLASE-TYPE"/>
    <property type="match status" value="1"/>
</dbReference>
<dbReference type="Gene3D" id="2.60.120.260">
    <property type="entry name" value="Galactose-binding domain-like"/>
    <property type="match status" value="1"/>
</dbReference>
<dbReference type="InterPro" id="IPR036514">
    <property type="entry name" value="SGNH_hydro_sf"/>
</dbReference>
<keyword evidence="4" id="KW-1185">Reference proteome</keyword>
<evidence type="ECO:0000259" key="2">
    <source>
        <dbReference type="Pfam" id="PF17996"/>
    </source>
</evidence>
<dbReference type="InterPro" id="IPR040794">
    <property type="entry name" value="CE2_N"/>
</dbReference>
<comment type="caution">
    <text evidence="3">The sequence shown here is derived from an EMBL/GenBank/DDBJ whole genome shotgun (WGS) entry which is preliminary data.</text>
</comment>
<reference evidence="3 4" key="1">
    <citation type="submission" date="2021-05" db="EMBL/GenBank/DDBJ databases">
        <title>A Polyphasic approach of four new species of the genus Ohtaekwangia: Ohtaekwangia histidinii sp. nov., Ohtaekwangia cretensis sp. nov., Ohtaekwangia indiensis sp. nov., Ohtaekwangia reichenbachii sp. nov. from diverse environment.</title>
        <authorList>
            <person name="Octaviana S."/>
        </authorList>
    </citation>
    <scope>NUCLEOTIDE SEQUENCE [LARGE SCALE GENOMIC DNA]</scope>
    <source>
        <strain evidence="3 4">PWU20</strain>
    </source>
</reference>
<dbReference type="RefSeq" id="WP_254153859.1">
    <property type="nucleotide sequence ID" value="NZ_JAHESD010000022.1"/>
</dbReference>
<protein>
    <recommendedName>
        <fullName evidence="2">Carbohydrate esterase 2 N-terminal domain-containing protein</fullName>
    </recommendedName>
</protein>
<dbReference type="Gene3D" id="3.40.50.1110">
    <property type="entry name" value="SGNH hydrolase"/>
    <property type="match status" value="1"/>
</dbReference>
<dbReference type="EMBL" id="JAHESD010000022">
    <property type="protein sequence ID" value="MBT1703898.1"/>
    <property type="molecule type" value="Genomic_DNA"/>
</dbReference>
<dbReference type="Proteomes" id="UP000772618">
    <property type="component" value="Unassembled WGS sequence"/>
</dbReference>
<dbReference type="PROSITE" id="PS51257">
    <property type="entry name" value="PROKAR_LIPOPROTEIN"/>
    <property type="match status" value="1"/>
</dbReference>
<dbReference type="PANTHER" id="PTHR37834">
    <property type="entry name" value="GDSL-LIKE LIPASE/ACYLHYDROLASE DOMAIN PROTEIN (AFU_ORTHOLOGUE AFUA_2G00620)"/>
    <property type="match status" value="1"/>
</dbReference>
<accession>A0ABS5VS91</accession>
<dbReference type="SUPFAM" id="SSF52266">
    <property type="entry name" value="SGNH hydrolase"/>
    <property type="match status" value="1"/>
</dbReference>
<sequence length="364" mass="41382">MKLNYLYACLISIISLGCASSVKSVQSDPFYKPASDSIAYVGRVKKTDDSVTIYWSGTSISFRFKGQSLKALLRDNTGKNYFNVVIDGDSLHYFKLDTTKRFYTLAENLKDGEHTVQLVKRTEWDRGTTWFYGVKVQRGSLLTLPSPNKRIIEFFGNSITAGYAIEDNTGGDSPDSIFTNNYYTYAALTARHFKADGYYTVKSGIGIMVSWFPLIMPEMYNRLDPNDSSSTWNFSAVTPQVVVINLFQNDSWLVKKPDHPSFKLRFRTKPPASPQIIDAYRSFVSKIRTVYPHAYIICALGSMDATKENSPWPGYVLEAVKQLNDPKILTHFFPYMNKGGHPRIKDNEVMAESLIQFIEKNIVW</sequence>
<dbReference type="Pfam" id="PF17996">
    <property type="entry name" value="CE2_N"/>
    <property type="match status" value="1"/>
</dbReference>
<dbReference type="InterPro" id="IPR052762">
    <property type="entry name" value="PCW_deacetylase/CE"/>
</dbReference>
<evidence type="ECO:0000256" key="1">
    <source>
        <dbReference type="SAM" id="SignalP"/>
    </source>
</evidence>
<keyword evidence="1" id="KW-0732">Signal</keyword>
<proteinExistence type="predicted"/>
<evidence type="ECO:0000313" key="3">
    <source>
        <dbReference type="EMBL" id="MBT1703898.1"/>
    </source>
</evidence>
<gene>
    <name evidence="3" type="ORF">KK060_11435</name>
</gene>
<name>A0ABS5VS91_9BACT</name>
<evidence type="ECO:0000313" key="4">
    <source>
        <dbReference type="Proteomes" id="UP000772618"/>
    </source>
</evidence>
<feature type="domain" description="Carbohydrate esterase 2 N-terminal" evidence="2">
    <location>
        <begin position="40"/>
        <end position="145"/>
    </location>
</feature>
<organism evidence="3 4">
    <name type="scientific">Chryseosolibacter indicus</name>
    <dbReference type="NCBI Taxonomy" id="2782351"/>
    <lineage>
        <taxon>Bacteria</taxon>
        <taxon>Pseudomonadati</taxon>
        <taxon>Bacteroidota</taxon>
        <taxon>Cytophagia</taxon>
        <taxon>Cytophagales</taxon>
        <taxon>Chryseotaleaceae</taxon>
        <taxon>Chryseosolibacter</taxon>
    </lineage>
</organism>
<feature type="signal peptide" evidence="1">
    <location>
        <begin position="1"/>
        <end position="24"/>
    </location>
</feature>